<evidence type="ECO:0000256" key="9">
    <source>
        <dbReference type="PIRSR" id="PIRSR000388-2"/>
    </source>
</evidence>
<evidence type="ECO:0000256" key="5">
    <source>
        <dbReference type="ARBA" id="ARBA00022679"/>
    </source>
</evidence>
<comment type="catalytic activity">
    <reaction evidence="7">
        <text>(6R)-5,10-methylene-5,6,7,8-tetrahydrofolate + 3-methyl-2-oxobutanoate + H2O = 2-dehydropantoate + (6S)-5,6,7,8-tetrahydrofolate</text>
        <dbReference type="Rhea" id="RHEA:11824"/>
        <dbReference type="ChEBI" id="CHEBI:11561"/>
        <dbReference type="ChEBI" id="CHEBI:11851"/>
        <dbReference type="ChEBI" id="CHEBI:15377"/>
        <dbReference type="ChEBI" id="CHEBI:15636"/>
        <dbReference type="ChEBI" id="CHEBI:57453"/>
        <dbReference type="EC" id="2.1.2.11"/>
    </reaction>
</comment>
<comment type="function">
    <text evidence="6 7">Catalyzes the reversible reaction in which hydroxymethyl group from 5,10-methylenetetrahydrofolate is transferred onto alpha-ketoisovalerate to form ketopantoate.</text>
</comment>
<dbReference type="Gene3D" id="3.20.20.60">
    <property type="entry name" value="Phosphoenolpyruvate-binding domains"/>
    <property type="match status" value="1"/>
</dbReference>
<dbReference type="PIRSF" id="PIRSF000388">
    <property type="entry name" value="Pantoate_hydroxy_MeTrfase"/>
    <property type="match status" value="1"/>
</dbReference>
<dbReference type="UniPathway" id="UPA00028">
    <property type="reaction ID" value="UER00003"/>
</dbReference>
<evidence type="ECO:0000256" key="8">
    <source>
        <dbReference type="PIRSR" id="PIRSR000388-1"/>
    </source>
</evidence>
<comment type="subunit">
    <text evidence="3 7">Homodecamer; pentamer of dimers.</text>
</comment>
<dbReference type="PANTHER" id="PTHR20881:SF0">
    <property type="entry name" value="3-METHYL-2-OXOBUTANOATE HYDROXYMETHYLTRANSFERASE"/>
    <property type="match status" value="1"/>
</dbReference>
<evidence type="ECO:0000256" key="3">
    <source>
        <dbReference type="ARBA" id="ARBA00011424"/>
    </source>
</evidence>
<dbReference type="GO" id="GO:0008168">
    <property type="term" value="F:methyltransferase activity"/>
    <property type="evidence" value="ECO:0007669"/>
    <property type="project" value="UniProtKB-KW"/>
</dbReference>
<dbReference type="FunFam" id="3.20.20.60:FF:000003">
    <property type="entry name" value="3-methyl-2-oxobutanoate hydroxymethyltransferase"/>
    <property type="match status" value="1"/>
</dbReference>
<name>A0A7W9W7X7_ARMRO</name>
<dbReference type="GO" id="GO:0015940">
    <property type="term" value="P:pantothenate biosynthetic process"/>
    <property type="evidence" value="ECO:0007669"/>
    <property type="project" value="UniProtKB-UniRule"/>
</dbReference>
<keyword evidence="7 10" id="KW-0479">Metal-binding</keyword>
<organism evidence="11 12">
    <name type="scientific">Armatimonas rosea</name>
    <dbReference type="NCBI Taxonomy" id="685828"/>
    <lineage>
        <taxon>Bacteria</taxon>
        <taxon>Bacillati</taxon>
        <taxon>Armatimonadota</taxon>
        <taxon>Armatimonadia</taxon>
        <taxon>Armatimonadales</taxon>
        <taxon>Armatimonadaceae</taxon>
        <taxon>Armatimonas</taxon>
    </lineage>
</organism>
<feature type="binding site" evidence="7 10">
    <location>
        <position position="112"/>
    </location>
    <ligand>
        <name>Mg(2+)</name>
        <dbReference type="ChEBI" id="CHEBI:18420"/>
    </ligand>
</feature>
<dbReference type="GO" id="GO:0005737">
    <property type="term" value="C:cytoplasm"/>
    <property type="evidence" value="ECO:0007669"/>
    <property type="project" value="UniProtKB-SubCell"/>
</dbReference>
<dbReference type="EMBL" id="JACHGW010000003">
    <property type="protein sequence ID" value="MBB6051691.1"/>
    <property type="molecule type" value="Genomic_DNA"/>
</dbReference>
<keyword evidence="12" id="KW-1185">Reference proteome</keyword>
<keyword evidence="11" id="KW-0489">Methyltransferase</keyword>
<feature type="active site" description="Proton acceptor" evidence="7 8">
    <location>
        <position position="179"/>
    </location>
</feature>
<comment type="cofactor">
    <cofactor evidence="7 10">
        <name>Mg(2+)</name>
        <dbReference type="ChEBI" id="CHEBI:18420"/>
    </cofactor>
    <text evidence="7 10">Binds 1 Mg(2+) ion per subunit.</text>
</comment>
<sequence>MTLPDFRRRKALHEPITVVTCYDYAFAHLVARTELDCILVGDSVAMVVHGHPSTLAADLPMMQLHTESVARGAGTKFIVADMPFLEHRKGQREAVSAAQLLLRAGAHAVKIEGAAGNLTCIQNLVEGGVPVMGHVGLTPQFIHAFGGFKVQGREDDAAERILADAKALETAGVFALVIEGVPAPLGKRITEALTIPTIGIGAGPATDGQVLVLHDLLGFTEKPPKLARAFGQVGAEALAALRAYDSAVKSAAFPTEKESYR</sequence>
<feature type="binding site" evidence="7 9">
    <location>
        <begin position="42"/>
        <end position="43"/>
    </location>
    <ligand>
        <name>3-methyl-2-oxobutanoate</name>
        <dbReference type="ChEBI" id="CHEBI:11851"/>
    </ligand>
</feature>
<keyword evidence="7" id="KW-0963">Cytoplasm</keyword>
<dbReference type="Pfam" id="PF02548">
    <property type="entry name" value="Pantoate_transf"/>
    <property type="match status" value="1"/>
</dbReference>
<dbReference type="GO" id="GO:0032259">
    <property type="term" value="P:methylation"/>
    <property type="evidence" value="ECO:0007669"/>
    <property type="project" value="UniProtKB-KW"/>
</dbReference>
<dbReference type="InterPro" id="IPR003700">
    <property type="entry name" value="Pantoate_hydroxy_MeTrfase"/>
</dbReference>
<feature type="binding site" evidence="7 9">
    <location>
        <position position="81"/>
    </location>
    <ligand>
        <name>3-methyl-2-oxobutanoate</name>
        <dbReference type="ChEBI" id="CHEBI:11851"/>
    </ligand>
</feature>
<dbReference type="CDD" id="cd06557">
    <property type="entry name" value="KPHMT-like"/>
    <property type="match status" value="1"/>
</dbReference>
<keyword evidence="4 7" id="KW-0566">Pantothenate biosynthesis</keyword>
<feature type="binding site" evidence="7 10">
    <location>
        <position position="81"/>
    </location>
    <ligand>
        <name>Mg(2+)</name>
        <dbReference type="ChEBI" id="CHEBI:18420"/>
    </ligand>
</feature>
<dbReference type="NCBIfam" id="NF001452">
    <property type="entry name" value="PRK00311.1"/>
    <property type="match status" value="1"/>
</dbReference>
<evidence type="ECO:0000256" key="1">
    <source>
        <dbReference type="ARBA" id="ARBA00005033"/>
    </source>
</evidence>
<dbReference type="GO" id="GO:0003864">
    <property type="term" value="F:3-methyl-2-oxobutanoate hydroxymethyltransferase activity"/>
    <property type="evidence" value="ECO:0007669"/>
    <property type="project" value="UniProtKB-UniRule"/>
</dbReference>
<comment type="subcellular location">
    <subcellularLocation>
        <location evidence="7">Cytoplasm</location>
    </subcellularLocation>
</comment>
<reference evidence="11 12" key="1">
    <citation type="submission" date="2020-08" db="EMBL/GenBank/DDBJ databases">
        <title>Genomic Encyclopedia of Type Strains, Phase IV (KMG-IV): sequencing the most valuable type-strain genomes for metagenomic binning, comparative biology and taxonomic classification.</title>
        <authorList>
            <person name="Goeker M."/>
        </authorList>
    </citation>
    <scope>NUCLEOTIDE SEQUENCE [LARGE SCALE GENOMIC DNA]</scope>
    <source>
        <strain evidence="11 12">DSM 23562</strain>
    </source>
</reference>
<protein>
    <recommendedName>
        <fullName evidence="7">3-methyl-2-oxobutanoate hydroxymethyltransferase</fullName>
        <ecNumber evidence="7">2.1.2.11</ecNumber>
    </recommendedName>
    <alternativeName>
        <fullName evidence="7">Ketopantoate hydroxymethyltransferase</fullName>
        <shortName evidence="7">KPHMT</shortName>
    </alternativeName>
</protein>
<feature type="binding site" evidence="7 9">
    <location>
        <position position="110"/>
    </location>
    <ligand>
        <name>3-methyl-2-oxobutanoate</name>
        <dbReference type="ChEBI" id="CHEBI:11851"/>
    </ligand>
</feature>
<dbReference type="PANTHER" id="PTHR20881">
    <property type="entry name" value="3-METHYL-2-OXOBUTANOATE HYDROXYMETHYLTRANSFERASE"/>
    <property type="match status" value="1"/>
</dbReference>
<evidence type="ECO:0000256" key="10">
    <source>
        <dbReference type="PIRSR" id="PIRSR000388-3"/>
    </source>
</evidence>
<dbReference type="Proteomes" id="UP000520814">
    <property type="component" value="Unassembled WGS sequence"/>
</dbReference>
<comment type="caution">
    <text evidence="11">The sequence shown here is derived from an EMBL/GenBank/DDBJ whole genome shotgun (WGS) entry which is preliminary data.</text>
</comment>
<dbReference type="GO" id="GO:0000287">
    <property type="term" value="F:magnesium ion binding"/>
    <property type="evidence" value="ECO:0007669"/>
    <property type="project" value="TreeGrafter"/>
</dbReference>
<comment type="similarity">
    <text evidence="2 7">Belongs to the PanB family.</text>
</comment>
<dbReference type="EC" id="2.1.2.11" evidence="7"/>
<dbReference type="HAMAP" id="MF_00156">
    <property type="entry name" value="PanB"/>
    <property type="match status" value="1"/>
</dbReference>
<keyword evidence="7 10" id="KW-0460">Magnesium</keyword>
<evidence type="ECO:0000256" key="4">
    <source>
        <dbReference type="ARBA" id="ARBA00022655"/>
    </source>
</evidence>
<evidence type="ECO:0000313" key="12">
    <source>
        <dbReference type="Proteomes" id="UP000520814"/>
    </source>
</evidence>
<dbReference type="NCBIfam" id="TIGR00222">
    <property type="entry name" value="panB"/>
    <property type="match status" value="1"/>
</dbReference>
<feature type="binding site" evidence="7 10">
    <location>
        <position position="42"/>
    </location>
    <ligand>
        <name>Mg(2+)</name>
        <dbReference type="ChEBI" id="CHEBI:18420"/>
    </ligand>
</feature>
<keyword evidence="5 7" id="KW-0808">Transferase</keyword>
<evidence type="ECO:0000256" key="7">
    <source>
        <dbReference type="HAMAP-Rule" id="MF_00156"/>
    </source>
</evidence>
<evidence type="ECO:0000313" key="11">
    <source>
        <dbReference type="EMBL" id="MBB6051691.1"/>
    </source>
</evidence>
<gene>
    <name evidence="7" type="primary">panB</name>
    <name evidence="11" type="ORF">HNQ39_003501</name>
</gene>
<proteinExistence type="inferred from homology"/>
<accession>A0A7W9W7X7</accession>
<dbReference type="InterPro" id="IPR040442">
    <property type="entry name" value="Pyrv_kinase-like_dom_sf"/>
</dbReference>
<comment type="pathway">
    <text evidence="1 7">Cofactor biosynthesis; (R)-pantothenate biosynthesis; (R)-pantoate from 3-methyl-2-oxobutanoate: step 1/2.</text>
</comment>
<dbReference type="InterPro" id="IPR015813">
    <property type="entry name" value="Pyrv/PenolPyrv_kinase-like_dom"/>
</dbReference>
<dbReference type="SUPFAM" id="SSF51621">
    <property type="entry name" value="Phosphoenolpyruvate/pyruvate domain"/>
    <property type="match status" value="1"/>
</dbReference>
<evidence type="ECO:0000256" key="6">
    <source>
        <dbReference type="ARBA" id="ARBA00056497"/>
    </source>
</evidence>
<dbReference type="RefSeq" id="WP_184199191.1">
    <property type="nucleotide sequence ID" value="NZ_JACHGW010000003.1"/>
</dbReference>
<evidence type="ECO:0000256" key="2">
    <source>
        <dbReference type="ARBA" id="ARBA00008676"/>
    </source>
</evidence>
<dbReference type="AlphaFoldDB" id="A0A7W9W7X7"/>